<dbReference type="PATRIC" id="fig|1280948.3.peg.1322"/>
<evidence type="ECO:0000313" key="9">
    <source>
        <dbReference type="Proteomes" id="UP000259173"/>
    </source>
</evidence>
<keyword evidence="2 4" id="KW-0238">DNA-binding</keyword>
<dbReference type="PROSITE" id="PS50977">
    <property type="entry name" value="HTH_TETR_2"/>
    <property type="match status" value="1"/>
</dbReference>
<dbReference type="InterPro" id="IPR001647">
    <property type="entry name" value="HTH_TetR"/>
</dbReference>
<keyword evidence="8" id="KW-1185">Reference proteome</keyword>
<dbReference type="RefSeq" id="WP_051602566.1">
    <property type="nucleotide sequence ID" value="NZ_AWFH01000008.1"/>
</dbReference>
<gene>
    <name evidence="6" type="ORF">DCG65_06820</name>
    <name evidence="7" type="ORF">HY36_15440</name>
</gene>
<comment type="caution">
    <text evidence="7">The sequence shown here is derived from an EMBL/GenBank/DDBJ whole genome shotgun (WGS) entry which is preliminary data.</text>
</comment>
<dbReference type="PRINTS" id="PR00455">
    <property type="entry name" value="HTHTETR"/>
</dbReference>
<dbReference type="SUPFAM" id="SSF46689">
    <property type="entry name" value="Homeodomain-like"/>
    <property type="match status" value="1"/>
</dbReference>
<evidence type="ECO:0000256" key="3">
    <source>
        <dbReference type="ARBA" id="ARBA00023163"/>
    </source>
</evidence>
<dbReference type="GO" id="GO:0000976">
    <property type="term" value="F:transcription cis-regulatory region binding"/>
    <property type="evidence" value="ECO:0007669"/>
    <property type="project" value="TreeGrafter"/>
</dbReference>
<accession>A0A059E595</accession>
<dbReference type="PANTHER" id="PTHR30055:SF234">
    <property type="entry name" value="HTH-TYPE TRANSCRIPTIONAL REGULATOR BETI"/>
    <property type="match status" value="1"/>
</dbReference>
<name>A0A059E595_9PROT</name>
<dbReference type="InterPro" id="IPR009057">
    <property type="entry name" value="Homeodomain-like_sf"/>
</dbReference>
<dbReference type="Gene3D" id="1.10.357.10">
    <property type="entry name" value="Tetracycline Repressor, domain 2"/>
    <property type="match status" value="1"/>
</dbReference>
<dbReference type="Proteomes" id="UP000024547">
    <property type="component" value="Unassembled WGS sequence"/>
</dbReference>
<dbReference type="InterPro" id="IPR050109">
    <property type="entry name" value="HTH-type_TetR-like_transc_reg"/>
</dbReference>
<dbReference type="PANTHER" id="PTHR30055">
    <property type="entry name" value="HTH-TYPE TRANSCRIPTIONAL REGULATOR RUTR"/>
    <property type="match status" value="1"/>
</dbReference>
<dbReference type="STRING" id="1280948.HY36_15440"/>
<protein>
    <submittedName>
        <fullName evidence="6">TetR/AcrR family transcriptional regulator</fullName>
    </submittedName>
</protein>
<evidence type="ECO:0000313" key="7">
    <source>
        <dbReference type="EMBL" id="KCZ62760.1"/>
    </source>
</evidence>
<dbReference type="OrthoDB" id="9816431at2"/>
<dbReference type="EMBL" id="DMBR01000206">
    <property type="protein sequence ID" value="HAE94254.1"/>
    <property type="molecule type" value="Genomic_DNA"/>
</dbReference>
<dbReference type="Pfam" id="PF00440">
    <property type="entry name" value="TetR_N"/>
    <property type="match status" value="1"/>
</dbReference>
<dbReference type="InterPro" id="IPR036271">
    <property type="entry name" value="Tet_transcr_reg_TetR-rel_C_sf"/>
</dbReference>
<dbReference type="EMBL" id="AWFH01000008">
    <property type="protein sequence ID" value="KCZ62760.1"/>
    <property type="molecule type" value="Genomic_DNA"/>
</dbReference>
<dbReference type="GO" id="GO:0003700">
    <property type="term" value="F:DNA-binding transcription factor activity"/>
    <property type="evidence" value="ECO:0007669"/>
    <property type="project" value="TreeGrafter"/>
</dbReference>
<evidence type="ECO:0000256" key="2">
    <source>
        <dbReference type="ARBA" id="ARBA00023125"/>
    </source>
</evidence>
<keyword evidence="3" id="KW-0804">Transcription</keyword>
<evidence type="ECO:0000256" key="1">
    <source>
        <dbReference type="ARBA" id="ARBA00023015"/>
    </source>
</evidence>
<sequence>MQTDDAPEETPADRRRSRVRESIISAAERVFAKEGEEGLSIRRLADEIDYSPSAIYKYFGSKEELIDELKEAFFERLLEKVDNSSSADRPFLERAKACVATYVETAVTRPFHYAAAFSSIQNDLPENGAGILSWDGFVASQKGQAFGVLISMVREGQELGVFDPALHPVIAAKSLWAGSHGLAQLLIHVPKFHQLVPDETPMSATDFIEFHASLQIRSLLKPAVASENGDLSGQAT</sequence>
<reference evidence="7 8" key="1">
    <citation type="journal article" date="2014" name="Antonie Van Leeuwenhoek">
        <title>Hyphomonas beringensis sp. nov. and Hyphomonas chukchiensis sp. nov., isolated from surface seawater of the Bering Sea and Chukchi Sea.</title>
        <authorList>
            <person name="Li C."/>
            <person name="Lai Q."/>
            <person name="Li G."/>
            <person name="Dong C."/>
            <person name="Wang J."/>
            <person name="Liao Y."/>
            <person name="Shao Z."/>
        </authorList>
    </citation>
    <scope>NUCLEOTIDE SEQUENCE [LARGE SCALE GENOMIC DNA]</scope>
    <source>
        <strain evidence="7 8">22II1-22F38</strain>
    </source>
</reference>
<evidence type="ECO:0000256" key="4">
    <source>
        <dbReference type="PROSITE-ProRule" id="PRU00335"/>
    </source>
</evidence>
<reference evidence="6 9" key="2">
    <citation type="journal article" date="2018" name="Nat. Biotechnol.">
        <title>A standardized bacterial taxonomy based on genome phylogeny substantially revises the tree of life.</title>
        <authorList>
            <person name="Parks D.H."/>
            <person name="Chuvochina M."/>
            <person name="Waite D.W."/>
            <person name="Rinke C."/>
            <person name="Skarshewski A."/>
            <person name="Chaumeil P.A."/>
            <person name="Hugenholtz P."/>
        </authorList>
    </citation>
    <scope>NUCLEOTIDE SEQUENCE [LARGE SCALE GENOMIC DNA]</scope>
    <source>
        <strain evidence="6">UBA8557</strain>
    </source>
</reference>
<dbReference type="SUPFAM" id="SSF48498">
    <property type="entry name" value="Tetracyclin repressor-like, C-terminal domain"/>
    <property type="match status" value="1"/>
</dbReference>
<dbReference type="Proteomes" id="UP000259173">
    <property type="component" value="Unassembled WGS sequence"/>
</dbReference>
<feature type="DNA-binding region" description="H-T-H motif" evidence="4">
    <location>
        <begin position="40"/>
        <end position="59"/>
    </location>
</feature>
<dbReference type="eggNOG" id="COG1309">
    <property type="taxonomic scope" value="Bacteria"/>
</dbReference>
<dbReference type="AlphaFoldDB" id="A0A059E595"/>
<evidence type="ECO:0000313" key="6">
    <source>
        <dbReference type="EMBL" id="HAE94254.1"/>
    </source>
</evidence>
<dbReference type="GeneID" id="92501415"/>
<feature type="domain" description="HTH tetR-type" evidence="5">
    <location>
        <begin position="17"/>
        <end position="77"/>
    </location>
</feature>
<proteinExistence type="predicted"/>
<organism evidence="7 8">
    <name type="scientific">Hyphomonas atlantica</name>
    <dbReference type="NCBI Taxonomy" id="1280948"/>
    <lineage>
        <taxon>Bacteria</taxon>
        <taxon>Pseudomonadati</taxon>
        <taxon>Pseudomonadota</taxon>
        <taxon>Alphaproteobacteria</taxon>
        <taxon>Hyphomonadales</taxon>
        <taxon>Hyphomonadaceae</taxon>
        <taxon>Hyphomonas</taxon>
    </lineage>
</organism>
<evidence type="ECO:0000259" key="5">
    <source>
        <dbReference type="PROSITE" id="PS50977"/>
    </source>
</evidence>
<keyword evidence="1" id="KW-0805">Transcription regulation</keyword>
<evidence type="ECO:0000313" key="8">
    <source>
        <dbReference type="Proteomes" id="UP000024547"/>
    </source>
</evidence>